<protein>
    <recommendedName>
        <fullName evidence="4">DUF21 domain-containing protein</fullName>
    </recommendedName>
</protein>
<evidence type="ECO:0000256" key="1">
    <source>
        <dbReference type="SAM" id="Phobius"/>
    </source>
</evidence>
<name>A0ABR3GLF2_9PEZI</name>
<dbReference type="Proteomes" id="UP001447188">
    <property type="component" value="Unassembled WGS sequence"/>
</dbReference>
<organism evidence="2 3">
    <name type="scientific">Discina gigas</name>
    <dbReference type="NCBI Taxonomy" id="1032678"/>
    <lineage>
        <taxon>Eukaryota</taxon>
        <taxon>Fungi</taxon>
        <taxon>Dikarya</taxon>
        <taxon>Ascomycota</taxon>
        <taxon>Pezizomycotina</taxon>
        <taxon>Pezizomycetes</taxon>
        <taxon>Pezizales</taxon>
        <taxon>Discinaceae</taxon>
        <taxon>Discina</taxon>
    </lineage>
</organism>
<sequence>MPAITKQIILGDDGLRRQGFMFLRMRSEFVVARHSGDYTHQLKASRIMVRARANMLTELSRVLGRNHSPADQKLGIPMEIACWFSNLFAATNRLWGAMILMAVTVTTISLGVYLVLNSMDRVENTAIFLAGKATTASGDVLEAVSLAVLDFIVKSRSVTAIPSLTLAAVLRCFGVRERFSEILADGATVEIMGEGLMSLALAVAVDRGALEGGP</sequence>
<comment type="caution">
    <text evidence="2">The sequence shown here is derived from an EMBL/GenBank/DDBJ whole genome shotgun (WGS) entry which is preliminary data.</text>
</comment>
<dbReference type="EMBL" id="JBBBZM010000047">
    <property type="protein sequence ID" value="KAL0636612.1"/>
    <property type="molecule type" value="Genomic_DNA"/>
</dbReference>
<keyword evidence="1" id="KW-0472">Membrane</keyword>
<proteinExistence type="predicted"/>
<evidence type="ECO:0000313" key="3">
    <source>
        <dbReference type="Proteomes" id="UP001447188"/>
    </source>
</evidence>
<reference evidence="2 3" key="1">
    <citation type="submission" date="2024-02" db="EMBL/GenBank/DDBJ databases">
        <title>Discinaceae phylogenomics.</title>
        <authorList>
            <person name="Dirks A.C."/>
            <person name="James T.Y."/>
        </authorList>
    </citation>
    <scope>NUCLEOTIDE SEQUENCE [LARGE SCALE GENOMIC DNA]</scope>
    <source>
        <strain evidence="2 3">ACD0624</strain>
    </source>
</reference>
<gene>
    <name evidence="2" type="ORF">Q9L58_004458</name>
</gene>
<keyword evidence="1" id="KW-0812">Transmembrane</keyword>
<evidence type="ECO:0000313" key="2">
    <source>
        <dbReference type="EMBL" id="KAL0636612.1"/>
    </source>
</evidence>
<evidence type="ECO:0008006" key="4">
    <source>
        <dbReference type="Google" id="ProtNLM"/>
    </source>
</evidence>
<keyword evidence="1" id="KW-1133">Transmembrane helix</keyword>
<accession>A0ABR3GLF2</accession>
<feature type="transmembrane region" description="Helical" evidence="1">
    <location>
        <begin position="94"/>
        <end position="116"/>
    </location>
</feature>
<keyword evidence="3" id="KW-1185">Reference proteome</keyword>